<dbReference type="PANTHER" id="PTHR33703">
    <property type="entry name" value="OS07G0691300 PROTEIN"/>
    <property type="match status" value="1"/>
</dbReference>
<feature type="compositionally biased region" description="Low complexity" evidence="1">
    <location>
        <begin position="93"/>
        <end position="110"/>
    </location>
</feature>
<evidence type="ECO:0008006" key="4">
    <source>
        <dbReference type="Google" id="ProtNLM"/>
    </source>
</evidence>
<dbReference type="OrthoDB" id="667779at2759"/>
<evidence type="ECO:0000313" key="3">
    <source>
        <dbReference type="Proteomes" id="UP000275267"/>
    </source>
</evidence>
<protein>
    <recommendedName>
        <fullName evidence="4">Wound-induced protein 1</fullName>
    </recommendedName>
</protein>
<dbReference type="SUPFAM" id="SSF54427">
    <property type="entry name" value="NTF2-like"/>
    <property type="match status" value="1"/>
</dbReference>
<gene>
    <name evidence="2" type="ORF">C2845_PM01G12310</name>
</gene>
<feature type="region of interest" description="Disordered" evidence="1">
    <location>
        <begin position="329"/>
        <end position="357"/>
    </location>
</feature>
<name>A0A3L6TPA1_PANMI</name>
<dbReference type="Pfam" id="PF07107">
    <property type="entry name" value="WI12"/>
    <property type="match status" value="1"/>
</dbReference>
<dbReference type="AlphaFoldDB" id="A0A3L6TPA1"/>
<accession>A0A3L6TPA1</accession>
<dbReference type="Gene3D" id="3.10.450.50">
    <property type="match status" value="1"/>
</dbReference>
<organism evidence="2 3">
    <name type="scientific">Panicum miliaceum</name>
    <name type="common">Proso millet</name>
    <name type="synonym">Broomcorn millet</name>
    <dbReference type="NCBI Taxonomy" id="4540"/>
    <lineage>
        <taxon>Eukaryota</taxon>
        <taxon>Viridiplantae</taxon>
        <taxon>Streptophyta</taxon>
        <taxon>Embryophyta</taxon>
        <taxon>Tracheophyta</taxon>
        <taxon>Spermatophyta</taxon>
        <taxon>Magnoliopsida</taxon>
        <taxon>Liliopsida</taxon>
        <taxon>Poales</taxon>
        <taxon>Poaceae</taxon>
        <taxon>PACMAD clade</taxon>
        <taxon>Panicoideae</taxon>
        <taxon>Panicodae</taxon>
        <taxon>Paniceae</taxon>
        <taxon>Panicinae</taxon>
        <taxon>Panicum</taxon>
        <taxon>Panicum sect. Panicum</taxon>
    </lineage>
</organism>
<dbReference type="STRING" id="4540.A0A3L6TPA1"/>
<reference evidence="3" key="1">
    <citation type="journal article" date="2019" name="Nat. Commun.">
        <title>The genome of broomcorn millet.</title>
        <authorList>
            <person name="Zou C."/>
            <person name="Miki D."/>
            <person name="Li D."/>
            <person name="Tang Q."/>
            <person name="Xiao L."/>
            <person name="Rajput S."/>
            <person name="Deng P."/>
            <person name="Jia W."/>
            <person name="Huang R."/>
            <person name="Zhang M."/>
            <person name="Sun Y."/>
            <person name="Hu J."/>
            <person name="Fu X."/>
            <person name="Schnable P.S."/>
            <person name="Li F."/>
            <person name="Zhang H."/>
            <person name="Feng B."/>
            <person name="Zhu X."/>
            <person name="Liu R."/>
            <person name="Schnable J.C."/>
            <person name="Zhu J.-K."/>
            <person name="Zhang H."/>
        </authorList>
    </citation>
    <scope>NUCLEOTIDE SEQUENCE [LARGE SCALE GENOMIC DNA]</scope>
</reference>
<dbReference type="InterPro" id="IPR009798">
    <property type="entry name" value="Wun1-like"/>
</dbReference>
<dbReference type="PANTHER" id="PTHR33703:SF13">
    <property type="entry name" value="OS03G0299600 PROTEIN"/>
    <property type="match status" value="1"/>
</dbReference>
<evidence type="ECO:0000256" key="1">
    <source>
        <dbReference type="SAM" id="MobiDB-lite"/>
    </source>
</evidence>
<keyword evidence="3" id="KW-1185">Reference proteome</keyword>
<sequence length="373" mass="39479">MWQMCRRMGFFGGMCAPAVRVSAPGRCRGLGARHATEPPPPIATPLDGDKARVACHGLLHLQCMRSIAGGKKREQVANQRGSVAPRTGHGPRGAHASADAAALPGAPIPLRGRDAPSPKGTPPGRTLELAALTRRKLPPRDFLTTTNGVASAFPSEEVEEPARGSRLELATHHQGQGAASPRPHEAAELAALAGPEESEEQRNRFLVLRLYEALNARDARRAQELLAPDLEWWFHGPPARQHMMRLLTGAEKGSGGFVFSPRSVDAFGSTVIAEGADDARQLYWVHAWTVGPDGVITQLREYFNTDLTVTLLSGAASAKSAAIAAAPPKQDAASSSSSAPSAAASSSTGPKCLWQSRRADRAHKSLPGLVLAI</sequence>
<feature type="region of interest" description="Disordered" evidence="1">
    <location>
        <begin position="70"/>
        <end position="196"/>
    </location>
</feature>
<evidence type="ECO:0000313" key="2">
    <source>
        <dbReference type="EMBL" id="RLN41496.1"/>
    </source>
</evidence>
<dbReference type="EMBL" id="PQIB02000001">
    <property type="protein sequence ID" value="RLN41496.1"/>
    <property type="molecule type" value="Genomic_DNA"/>
</dbReference>
<comment type="caution">
    <text evidence="2">The sequence shown here is derived from an EMBL/GenBank/DDBJ whole genome shotgun (WGS) entry which is preliminary data.</text>
</comment>
<dbReference type="Proteomes" id="UP000275267">
    <property type="component" value="Unassembled WGS sequence"/>
</dbReference>
<feature type="compositionally biased region" description="Low complexity" evidence="1">
    <location>
        <begin position="329"/>
        <end position="347"/>
    </location>
</feature>
<feature type="compositionally biased region" description="Basic and acidic residues" evidence="1">
    <location>
        <begin position="160"/>
        <end position="171"/>
    </location>
</feature>
<dbReference type="InterPro" id="IPR032710">
    <property type="entry name" value="NTF2-like_dom_sf"/>
</dbReference>
<proteinExistence type="predicted"/>